<dbReference type="Pfam" id="PF14953">
    <property type="entry name" value="DUF4504"/>
    <property type="match status" value="1"/>
</dbReference>
<evidence type="ECO:0000313" key="1">
    <source>
        <dbReference type="EMBL" id="CAI5738166.1"/>
    </source>
</evidence>
<dbReference type="InterPro" id="IPR027850">
    <property type="entry name" value="DUF4504"/>
</dbReference>
<protein>
    <submittedName>
        <fullName evidence="1">Uncharacterized protein</fullName>
    </submittedName>
</protein>
<reference evidence="1" key="1">
    <citation type="submission" date="2022-12" db="EMBL/GenBank/DDBJ databases">
        <authorList>
            <person name="Webb A."/>
        </authorList>
    </citation>
    <scope>NUCLEOTIDE SEQUENCE</scope>
    <source>
        <strain evidence="1">Pd1</strain>
    </source>
</reference>
<gene>
    <name evidence="1" type="ORF">PDE001_LOCUS6824</name>
</gene>
<dbReference type="PANTHER" id="PTHR31366:SF2">
    <property type="entry name" value="UPF0739 PROTEIN C1ORF74"/>
    <property type="match status" value="1"/>
</dbReference>
<evidence type="ECO:0000313" key="2">
    <source>
        <dbReference type="Proteomes" id="UP001162029"/>
    </source>
</evidence>
<dbReference type="AlphaFoldDB" id="A0AAV0UMJ5"/>
<name>A0AAV0UMJ5_9STRA</name>
<proteinExistence type="predicted"/>
<organism evidence="1 2">
    <name type="scientific">Peronospora destructor</name>
    <dbReference type="NCBI Taxonomy" id="86335"/>
    <lineage>
        <taxon>Eukaryota</taxon>
        <taxon>Sar</taxon>
        <taxon>Stramenopiles</taxon>
        <taxon>Oomycota</taxon>
        <taxon>Peronosporomycetes</taxon>
        <taxon>Peronosporales</taxon>
        <taxon>Peronosporaceae</taxon>
        <taxon>Peronospora</taxon>
    </lineage>
</organism>
<comment type="caution">
    <text evidence="1">The sequence shown here is derived from an EMBL/GenBank/DDBJ whole genome shotgun (WGS) entry which is preliminary data.</text>
</comment>
<dbReference type="EMBL" id="CANTFM010001317">
    <property type="protein sequence ID" value="CAI5738166.1"/>
    <property type="molecule type" value="Genomic_DNA"/>
</dbReference>
<keyword evidence="2" id="KW-1185">Reference proteome</keyword>
<dbReference type="PANTHER" id="PTHR31366">
    <property type="entry name" value="UPF0739 PROTEIN C1ORF74"/>
    <property type="match status" value="1"/>
</dbReference>
<sequence length="326" mass="37277">MDCYDPVNSRALNVLLGFEHKIRAFLNSFDQQNLWVYAETQTGRRKRKYSPSLRQVHVLLRDLLPVASGLRPSCLVDCCALTKELVELLLDSLTSENESSQQWFDPIHIRAVLLDGNFFFVNVEAFVREKMVELATGRNEHMYVDVSASLSLPRLICSTSETGLERLKVFADWIVSACRNLLTSTYSRVLEWKRPSTLNATALAGILLCYPYVYDIFEDNSITKKGDWSEQKNCLAMCPLYLFQIKALIPTEQMEIAVQEFSVPQHLLDNDLENEAKIHPVSLLVNFLRAHCKLKLRRAIELSCLALTNAQPQVRVDSRMLHRVAL</sequence>
<dbReference type="Proteomes" id="UP001162029">
    <property type="component" value="Unassembled WGS sequence"/>
</dbReference>
<accession>A0AAV0UMJ5</accession>